<dbReference type="RefSeq" id="WP_379954326.1">
    <property type="nucleotide sequence ID" value="NZ_JAUYVI010000002.1"/>
</dbReference>
<keyword evidence="2" id="KW-0808">Transferase</keyword>
<dbReference type="EMBL" id="JAUYVI010000002">
    <property type="protein sequence ID" value="MDQ7246910.1"/>
    <property type="molecule type" value="Genomic_DNA"/>
</dbReference>
<reference evidence="3" key="1">
    <citation type="submission" date="2023-08" db="EMBL/GenBank/DDBJ databases">
        <title>Rhodospirillaceae gen. nov., a novel taxon isolated from the Yangtze River Yuezi River estuary sludge.</title>
        <authorList>
            <person name="Ruan L."/>
        </authorList>
    </citation>
    <scope>NUCLEOTIDE SEQUENCE [LARGE SCALE GENOMIC DNA]</scope>
    <source>
        <strain evidence="3">R-7</strain>
    </source>
</reference>
<keyword evidence="3" id="KW-1185">Reference proteome</keyword>
<dbReference type="EC" id="2.3.1.-" evidence="2"/>
<sequence length="280" mass="30052">MSTPSSAASSAVDDLIAWCAAHPVPDTDAERFLRHLCSSPAAIVDRRDVGALCVILDRARSGVGCAPLELAGLRPAALTDALAEALVGAAAEQAARLGLRGIDLMISEEWAPHRRSIERAGFAYAYGDLDMLCAAPDWGQDVALPDGLAWRDLEPGLVDDFLRVYRAAFAGLPGVYFPDEAEQRRVLAVGRGAIRVLCGGDRVLAALRYAPDQAFLHSIVRDPAVKGRGFGRLVLDEARRRLPGRALSLNVVSSNRAALDLYRRHGFAITADRDVLSKSC</sequence>
<dbReference type="InterPro" id="IPR000182">
    <property type="entry name" value="GNAT_dom"/>
</dbReference>
<proteinExistence type="predicted"/>
<comment type="caution">
    <text evidence="2">The sequence shown here is derived from an EMBL/GenBank/DDBJ whole genome shotgun (WGS) entry which is preliminary data.</text>
</comment>
<gene>
    <name evidence="2" type="ORF">Q8A70_04510</name>
</gene>
<feature type="domain" description="N-acetyltransferase" evidence="1">
    <location>
        <begin position="148"/>
        <end position="280"/>
    </location>
</feature>
<evidence type="ECO:0000313" key="3">
    <source>
        <dbReference type="Proteomes" id="UP001230156"/>
    </source>
</evidence>
<protein>
    <submittedName>
        <fullName evidence="2">GNAT family N-acetyltransferase</fullName>
        <ecNumber evidence="2">2.3.1.-</ecNumber>
    </submittedName>
</protein>
<dbReference type="Pfam" id="PF00583">
    <property type="entry name" value="Acetyltransf_1"/>
    <property type="match status" value="1"/>
</dbReference>
<dbReference type="Gene3D" id="3.40.630.30">
    <property type="match status" value="1"/>
</dbReference>
<evidence type="ECO:0000259" key="1">
    <source>
        <dbReference type="PROSITE" id="PS51186"/>
    </source>
</evidence>
<name>A0ABU0YGR4_9PROT</name>
<accession>A0ABU0YGR4</accession>
<dbReference type="GO" id="GO:0016746">
    <property type="term" value="F:acyltransferase activity"/>
    <property type="evidence" value="ECO:0007669"/>
    <property type="project" value="UniProtKB-KW"/>
</dbReference>
<dbReference type="InterPro" id="IPR016181">
    <property type="entry name" value="Acyl_CoA_acyltransferase"/>
</dbReference>
<evidence type="ECO:0000313" key="2">
    <source>
        <dbReference type="EMBL" id="MDQ7246910.1"/>
    </source>
</evidence>
<organism evidence="2 3">
    <name type="scientific">Dongia sedimenti</name>
    <dbReference type="NCBI Taxonomy" id="3064282"/>
    <lineage>
        <taxon>Bacteria</taxon>
        <taxon>Pseudomonadati</taxon>
        <taxon>Pseudomonadota</taxon>
        <taxon>Alphaproteobacteria</taxon>
        <taxon>Rhodospirillales</taxon>
        <taxon>Dongiaceae</taxon>
        <taxon>Dongia</taxon>
    </lineage>
</organism>
<dbReference type="SUPFAM" id="SSF55729">
    <property type="entry name" value="Acyl-CoA N-acyltransferases (Nat)"/>
    <property type="match status" value="1"/>
</dbReference>
<keyword evidence="2" id="KW-0012">Acyltransferase</keyword>
<dbReference type="Proteomes" id="UP001230156">
    <property type="component" value="Unassembled WGS sequence"/>
</dbReference>
<dbReference type="PROSITE" id="PS51186">
    <property type="entry name" value="GNAT"/>
    <property type="match status" value="1"/>
</dbReference>